<dbReference type="EC" id="1.11.1.7" evidence="5 22"/>
<evidence type="ECO:0000256" key="16">
    <source>
        <dbReference type="ARBA" id="ARBA00023324"/>
    </source>
</evidence>
<dbReference type="STRING" id="52838.A0A4S8J9S3"/>
<dbReference type="Gene3D" id="1.10.420.10">
    <property type="entry name" value="Peroxidase, domain 2"/>
    <property type="match status" value="1"/>
</dbReference>
<evidence type="ECO:0000256" key="18">
    <source>
        <dbReference type="PIRSR" id="PIRSR600823-2"/>
    </source>
</evidence>
<feature type="binding site" evidence="19">
    <location>
        <position position="245"/>
    </location>
    <ligand>
        <name>Ca(2+)</name>
        <dbReference type="ChEBI" id="CHEBI:29108"/>
        <label>2</label>
    </ligand>
</feature>
<keyword evidence="15" id="KW-0325">Glycoprotein</keyword>
<comment type="cofactor">
    <cofactor evidence="19 22">
        <name>Ca(2+)</name>
        <dbReference type="ChEBI" id="CHEBI:29108"/>
    </cofactor>
    <text evidence="19 22">Binds 2 calcium ions per subunit.</text>
</comment>
<feature type="binding site" evidence="19">
    <location>
        <position position="72"/>
    </location>
    <ligand>
        <name>Ca(2+)</name>
        <dbReference type="ChEBI" id="CHEBI:29108"/>
        <label>1</label>
    </ligand>
</feature>
<comment type="caution">
    <text evidence="24">The sequence shown here is derived from an EMBL/GenBank/DDBJ whole genome shotgun (WGS) entry which is preliminary data.</text>
</comment>
<feature type="signal peptide" evidence="22">
    <location>
        <begin position="1"/>
        <end position="24"/>
    </location>
</feature>
<keyword evidence="16 22" id="KW-0376">Hydrogen peroxide</keyword>
<dbReference type="InterPro" id="IPR010255">
    <property type="entry name" value="Haem_peroxidase_sf"/>
</dbReference>
<comment type="similarity">
    <text evidence="22">Belongs to the peroxidase family. Classical plant (class III) peroxidase subfamily.</text>
</comment>
<evidence type="ECO:0000259" key="23">
    <source>
        <dbReference type="PROSITE" id="PS50873"/>
    </source>
</evidence>
<evidence type="ECO:0000256" key="8">
    <source>
        <dbReference type="ARBA" id="ARBA00022617"/>
    </source>
</evidence>
<dbReference type="Proteomes" id="UP000317650">
    <property type="component" value="Chromosome 3"/>
</dbReference>
<dbReference type="InterPro" id="IPR033905">
    <property type="entry name" value="Secretory_peroxidase"/>
</dbReference>
<dbReference type="GO" id="GO:0140825">
    <property type="term" value="F:lactoperoxidase activity"/>
    <property type="evidence" value="ECO:0007669"/>
    <property type="project" value="UniProtKB-EC"/>
</dbReference>
<dbReference type="AlphaFoldDB" id="A0A4S8J9S3"/>
<dbReference type="Gene3D" id="1.10.520.10">
    <property type="match status" value="1"/>
</dbReference>
<feature type="binding site" evidence="19">
    <location>
        <position position="248"/>
    </location>
    <ligand>
        <name>Ca(2+)</name>
        <dbReference type="ChEBI" id="CHEBI:29108"/>
        <label>2</label>
    </ligand>
</feature>
<keyword evidence="6 22" id="KW-0964">Secreted</keyword>
<dbReference type="PROSITE" id="PS00436">
    <property type="entry name" value="PEROXIDASE_2"/>
    <property type="match status" value="1"/>
</dbReference>
<dbReference type="GO" id="GO:0005576">
    <property type="term" value="C:extracellular region"/>
    <property type="evidence" value="ECO:0007669"/>
    <property type="project" value="UniProtKB-SubCell"/>
</dbReference>
<keyword evidence="11 19" id="KW-0106">Calcium</keyword>
<evidence type="ECO:0000256" key="9">
    <source>
        <dbReference type="ARBA" id="ARBA00022723"/>
    </source>
</evidence>
<dbReference type="GO" id="GO:0020037">
    <property type="term" value="F:heme binding"/>
    <property type="evidence" value="ECO:0007669"/>
    <property type="project" value="UniProtKB-UniRule"/>
</dbReference>
<evidence type="ECO:0000256" key="11">
    <source>
        <dbReference type="ARBA" id="ARBA00022837"/>
    </source>
</evidence>
<dbReference type="FunFam" id="1.10.520.10:FF:000006">
    <property type="entry name" value="Peroxidase"/>
    <property type="match status" value="1"/>
</dbReference>
<name>A0A4S8J9S3_MUSBA</name>
<feature type="active site" description="Proton acceptor" evidence="17">
    <location>
        <position position="68"/>
    </location>
</feature>
<dbReference type="PROSITE" id="PS50873">
    <property type="entry name" value="PEROXIDASE_4"/>
    <property type="match status" value="1"/>
</dbReference>
<dbReference type="InterPro" id="IPR000823">
    <property type="entry name" value="Peroxidase_pln"/>
</dbReference>
<evidence type="ECO:0000256" key="20">
    <source>
        <dbReference type="PIRSR" id="PIRSR600823-4"/>
    </source>
</evidence>
<keyword evidence="13 19" id="KW-0408">Iron</keyword>
<keyword evidence="10 22" id="KW-0732">Signal</keyword>
<evidence type="ECO:0000256" key="21">
    <source>
        <dbReference type="PIRSR" id="PIRSR600823-5"/>
    </source>
</evidence>
<comment type="cofactor">
    <cofactor evidence="19 22">
        <name>heme b</name>
        <dbReference type="ChEBI" id="CHEBI:60344"/>
    </cofactor>
    <text evidence="19 22">Binds 1 heme b (iron(II)-protoporphyrin IX) group per subunit.</text>
</comment>
<evidence type="ECO:0000313" key="25">
    <source>
        <dbReference type="Proteomes" id="UP000317650"/>
    </source>
</evidence>
<comment type="similarity">
    <text evidence="4">Belongs to the peroxidase family. Ascorbate peroxidase subfamily.</text>
</comment>
<feature type="disulfide bond" evidence="21">
    <location>
        <begin position="35"/>
        <end position="113"/>
    </location>
</feature>
<feature type="chain" id="PRO_5020915081" description="Peroxidase" evidence="22">
    <location>
        <begin position="25"/>
        <end position="326"/>
    </location>
</feature>
<dbReference type="PRINTS" id="PR00461">
    <property type="entry name" value="PLPEROXIDASE"/>
</dbReference>
<dbReference type="Pfam" id="PF00141">
    <property type="entry name" value="peroxidase"/>
    <property type="match status" value="1"/>
</dbReference>
<evidence type="ECO:0000256" key="3">
    <source>
        <dbReference type="ARBA" id="ARBA00004613"/>
    </source>
</evidence>
<evidence type="ECO:0000256" key="17">
    <source>
        <dbReference type="PIRSR" id="PIRSR600823-1"/>
    </source>
</evidence>
<dbReference type="GO" id="GO:0046872">
    <property type="term" value="F:metal ion binding"/>
    <property type="evidence" value="ECO:0007669"/>
    <property type="project" value="UniProtKB-UniRule"/>
</dbReference>
<evidence type="ECO:0000256" key="4">
    <source>
        <dbReference type="ARBA" id="ARBA00006873"/>
    </source>
</evidence>
<evidence type="ECO:0000256" key="6">
    <source>
        <dbReference type="ARBA" id="ARBA00022525"/>
    </source>
</evidence>
<keyword evidence="12 22" id="KW-0560">Oxidoreductase</keyword>
<feature type="disulfide bond" evidence="21">
    <location>
        <begin position="200"/>
        <end position="232"/>
    </location>
</feature>
<evidence type="ECO:0000256" key="1">
    <source>
        <dbReference type="ARBA" id="ARBA00000189"/>
    </source>
</evidence>
<dbReference type="PANTHER" id="PTHR31517:SF59">
    <property type="entry name" value="PEROXIDASE"/>
    <property type="match status" value="1"/>
</dbReference>
<protein>
    <recommendedName>
        <fullName evidence="5 22">Peroxidase</fullName>
        <ecNumber evidence="5 22">1.11.1.7</ecNumber>
    </recommendedName>
</protein>
<evidence type="ECO:0000256" key="15">
    <source>
        <dbReference type="ARBA" id="ARBA00023180"/>
    </source>
</evidence>
<evidence type="ECO:0000313" key="24">
    <source>
        <dbReference type="EMBL" id="THU58380.1"/>
    </source>
</evidence>
<dbReference type="InterPro" id="IPR019794">
    <property type="entry name" value="Peroxidases_AS"/>
</dbReference>
<feature type="disulfide bond" evidence="21">
    <location>
        <begin position="70"/>
        <end position="75"/>
    </location>
</feature>
<gene>
    <name evidence="24" type="ORF">C4D60_Mb03t13640</name>
</gene>
<dbReference type="InterPro" id="IPR002016">
    <property type="entry name" value="Haem_peroxidase"/>
</dbReference>
<proteinExistence type="inferred from homology"/>
<dbReference type="EMBL" id="PYDT01000006">
    <property type="protein sequence ID" value="THU58380.1"/>
    <property type="molecule type" value="Genomic_DNA"/>
</dbReference>
<accession>A0A4S8J9S3</accession>
<evidence type="ECO:0000256" key="7">
    <source>
        <dbReference type="ARBA" id="ARBA00022559"/>
    </source>
</evidence>
<dbReference type="InterPro" id="IPR019793">
    <property type="entry name" value="Peroxidases_heam-ligand_BS"/>
</dbReference>
<feature type="site" description="Transition state stabilizer" evidence="20">
    <location>
        <position position="64"/>
    </location>
</feature>
<feature type="binding site" evidence="19">
    <location>
        <position position="74"/>
    </location>
    <ligand>
        <name>Ca(2+)</name>
        <dbReference type="ChEBI" id="CHEBI:29108"/>
        <label>1</label>
    </ligand>
</feature>
<keyword evidence="8 22" id="KW-0349">Heme</keyword>
<evidence type="ECO:0000256" key="14">
    <source>
        <dbReference type="ARBA" id="ARBA00023157"/>
    </source>
</evidence>
<feature type="binding site" evidence="19">
    <location>
        <position position="78"/>
    </location>
    <ligand>
        <name>Ca(2+)</name>
        <dbReference type="ChEBI" id="CHEBI:29108"/>
        <label>1</label>
    </ligand>
</feature>
<reference evidence="24 25" key="1">
    <citation type="journal article" date="2019" name="Nat. Plants">
        <title>Genome sequencing of Musa balbisiana reveals subgenome evolution and function divergence in polyploid bananas.</title>
        <authorList>
            <person name="Yao X."/>
        </authorList>
    </citation>
    <scope>NUCLEOTIDE SEQUENCE [LARGE SCALE GENOMIC DNA]</scope>
    <source>
        <strain evidence="25">cv. DH-PKW</strain>
        <tissue evidence="24">Leaves</tissue>
    </source>
</reference>
<feature type="binding site" evidence="18">
    <location>
        <position position="163"/>
    </location>
    <ligand>
        <name>substrate</name>
    </ligand>
</feature>
<evidence type="ECO:0000256" key="19">
    <source>
        <dbReference type="PIRSR" id="PIRSR600823-3"/>
    </source>
</evidence>
<keyword evidence="9 19" id="KW-0479">Metal-binding</keyword>
<dbReference type="CDD" id="cd00693">
    <property type="entry name" value="secretory_peroxidase"/>
    <property type="match status" value="1"/>
</dbReference>
<sequence>MAVVLGASVLLLSLLCIAVVPSHGALQVGFYSGKCNGTDVEATIRSVVAARFGRDRSIVPALLRLHFHDCFVRGCDASILLDGSGTEKTAPPNLSVRGYDLIDQAKTALESRCPGVVSCADIIAVATRDAVVLGGGSQYTYAVQTGRRDGVVSLASEAIRNLPGSSFSASQAIAAFGAKGLSSSDMVLLLGGHTVGVTHCSFIRNRLYNYNGSGKPDPTMDPALVNTLRSRCPQSSTVDNTVFLDHSTPSTVDNGYYKQILAKRGVLKVDQNIAMDGATNATVRSLANGGSSFPSLFGRAMVKMGAIQVLTGTQGQIRKSCRVVKK</sequence>
<comment type="catalytic activity">
    <reaction evidence="1 22">
        <text>2 a phenolic donor + H2O2 = 2 a phenolic radical donor + 2 H2O</text>
        <dbReference type="Rhea" id="RHEA:56136"/>
        <dbReference type="ChEBI" id="CHEBI:15377"/>
        <dbReference type="ChEBI" id="CHEBI:16240"/>
        <dbReference type="ChEBI" id="CHEBI:139520"/>
        <dbReference type="ChEBI" id="CHEBI:139521"/>
        <dbReference type="EC" id="1.11.1.7"/>
    </reaction>
</comment>
<evidence type="ECO:0000256" key="10">
    <source>
        <dbReference type="ARBA" id="ARBA00022729"/>
    </source>
</evidence>
<dbReference type="FunFam" id="1.10.420.10:FF:000007">
    <property type="entry name" value="Peroxidase"/>
    <property type="match status" value="1"/>
</dbReference>
<keyword evidence="25" id="KW-1185">Reference proteome</keyword>
<organism evidence="24 25">
    <name type="scientific">Musa balbisiana</name>
    <name type="common">Banana</name>
    <dbReference type="NCBI Taxonomy" id="52838"/>
    <lineage>
        <taxon>Eukaryota</taxon>
        <taxon>Viridiplantae</taxon>
        <taxon>Streptophyta</taxon>
        <taxon>Embryophyta</taxon>
        <taxon>Tracheophyta</taxon>
        <taxon>Spermatophyta</taxon>
        <taxon>Magnoliopsida</taxon>
        <taxon>Liliopsida</taxon>
        <taxon>Zingiberales</taxon>
        <taxon>Musaceae</taxon>
        <taxon>Musa</taxon>
    </lineage>
</organism>
<feature type="disulfide bond" evidence="21">
    <location>
        <begin position="119"/>
        <end position="321"/>
    </location>
</feature>
<feature type="binding site" evidence="19">
    <location>
        <position position="69"/>
    </location>
    <ligand>
        <name>Ca(2+)</name>
        <dbReference type="ChEBI" id="CHEBI:29108"/>
        <label>1</label>
    </ligand>
</feature>
<dbReference type="PRINTS" id="PR00458">
    <property type="entry name" value="PEROXIDASE"/>
</dbReference>
<dbReference type="PANTHER" id="PTHR31517">
    <property type="match status" value="1"/>
</dbReference>
<feature type="binding site" evidence="19">
    <location>
        <position position="194"/>
    </location>
    <ligand>
        <name>Ca(2+)</name>
        <dbReference type="ChEBI" id="CHEBI:29108"/>
        <label>2</label>
    </ligand>
</feature>
<keyword evidence="7 22" id="KW-0575">Peroxidase</keyword>
<dbReference type="PROSITE" id="PS00435">
    <property type="entry name" value="PEROXIDASE_1"/>
    <property type="match status" value="1"/>
</dbReference>
<evidence type="ECO:0000256" key="2">
    <source>
        <dbReference type="ARBA" id="ARBA00002322"/>
    </source>
</evidence>
<feature type="binding site" description="axial binding residue" evidence="19">
    <location>
        <position position="193"/>
    </location>
    <ligand>
        <name>heme b</name>
        <dbReference type="ChEBI" id="CHEBI:60344"/>
    </ligand>
    <ligandPart>
        <name>Fe</name>
        <dbReference type="ChEBI" id="CHEBI:18248"/>
    </ligandPart>
</feature>
<comment type="function">
    <text evidence="2">Removal of H(2)O(2), oxidation of toxic reductants, biosynthesis and degradation of lignin, suberization, auxin catabolism, response to environmental stresses such as wounding, pathogen attack and oxidative stress. These functions might be dependent on each isozyme/isoform in each plant tissue.</text>
</comment>
<comment type="subcellular location">
    <subcellularLocation>
        <location evidence="3 22">Secreted</location>
    </subcellularLocation>
</comment>
<evidence type="ECO:0000256" key="5">
    <source>
        <dbReference type="ARBA" id="ARBA00012313"/>
    </source>
</evidence>
<evidence type="ECO:0000256" key="13">
    <source>
        <dbReference type="ARBA" id="ARBA00023004"/>
    </source>
</evidence>
<dbReference type="GO" id="GO:0006979">
    <property type="term" value="P:response to oxidative stress"/>
    <property type="evidence" value="ECO:0007669"/>
    <property type="project" value="UniProtKB-UniRule"/>
</dbReference>
<feature type="binding site" evidence="19">
    <location>
        <position position="253"/>
    </location>
    <ligand>
        <name>Ca(2+)</name>
        <dbReference type="ChEBI" id="CHEBI:29108"/>
        <label>2</label>
    </ligand>
</feature>
<feature type="binding site" evidence="19">
    <location>
        <position position="76"/>
    </location>
    <ligand>
        <name>Ca(2+)</name>
        <dbReference type="ChEBI" id="CHEBI:29108"/>
        <label>1</label>
    </ligand>
</feature>
<evidence type="ECO:0000256" key="22">
    <source>
        <dbReference type="RuleBase" id="RU362060"/>
    </source>
</evidence>
<evidence type="ECO:0000256" key="12">
    <source>
        <dbReference type="ARBA" id="ARBA00023002"/>
    </source>
</evidence>
<feature type="domain" description="Plant heme peroxidase family profile" evidence="23">
    <location>
        <begin position="25"/>
        <end position="325"/>
    </location>
</feature>
<dbReference type="GO" id="GO:0042744">
    <property type="term" value="P:hydrogen peroxide catabolic process"/>
    <property type="evidence" value="ECO:0007669"/>
    <property type="project" value="UniProtKB-KW"/>
</dbReference>
<feature type="binding site" evidence="19">
    <location>
        <position position="87"/>
    </location>
    <ligand>
        <name>Ca(2+)</name>
        <dbReference type="ChEBI" id="CHEBI:29108"/>
        <label>1</label>
    </ligand>
</feature>
<dbReference type="SUPFAM" id="SSF48113">
    <property type="entry name" value="Heme-dependent peroxidases"/>
    <property type="match status" value="1"/>
</dbReference>
<keyword evidence="14 21" id="KW-1015">Disulfide bond</keyword>